<reference evidence="9" key="1">
    <citation type="submission" date="2021-01" db="EMBL/GenBank/DDBJ databases">
        <authorList>
            <person name="Corre E."/>
            <person name="Pelletier E."/>
            <person name="Niang G."/>
            <person name="Scheremetjew M."/>
            <person name="Finn R."/>
            <person name="Kale V."/>
            <person name="Holt S."/>
            <person name="Cochrane G."/>
            <person name="Meng A."/>
            <person name="Brown T."/>
            <person name="Cohen L."/>
        </authorList>
    </citation>
    <scope>NUCLEOTIDE SEQUENCE</scope>
    <source>
        <strain evidence="9">PLY182g</strain>
    </source>
</reference>
<evidence type="ECO:0000259" key="8">
    <source>
        <dbReference type="PROSITE" id="PS51503"/>
    </source>
</evidence>
<dbReference type="EMBL" id="HBEY01045411">
    <property type="protein sequence ID" value="CAD8618366.1"/>
    <property type="molecule type" value="Transcribed_RNA"/>
</dbReference>
<dbReference type="NCBIfam" id="NF033233">
    <property type="entry name" value="twin_helix"/>
    <property type="match status" value="1"/>
</dbReference>
<accession>A0A7S0LQW8</accession>
<gene>
    <name evidence="9" type="ORF">CPEL01642_LOCUS21747</name>
</gene>
<evidence type="ECO:0000256" key="7">
    <source>
        <dbReference type="SAM" id="Phobius"/>
    </source>
</evidence>
<evidence type="ECO:0000256" key="2">
    <source>
        <dbReference type="ARBA" id="ARBA00022692"/>
    </source>
</evidence>
<keyword evidence="5 7" id="KW-0472">Membrane</keyword>
<dbReference type="Pfam" id="PF04588">
    <property type="entry name" value="HIG_1_N"/>
    <property type="match status" value="1"/>
</dbReference>
<feature type="transmembrane region" description="Helical" evidence="7">
    <location>
        <begin position="86"/>
        <end position="108"/>
    </location>
</feature>
<evidence type="ECO:0000256" key="1">
    <source>
        <dbReference type="ARBA" id="ARBA00004325"/>
    </source>
</evidence>
<dbReference type="PANTHER" id="PTHR12297:SF3">
    <property type="entry name" value="HIG1 DOMAIN FAMILY MEMBER 1A"/>
    <property type="match status" value="1"/>
</dbReference>
<feature type="transmembrane region" description="Helical" evidence="7">
    <location>
        <begin position="54"/>
        <end position="74"/>
    </location>
</feature>
<dbReference type="PROSITE" id="PS51503">
    <property type="entry name" value="HIG1"/>
    <property type="match status" value="1"/>
</dbReference>
<protein>
    <recommendedName>
        <fullName evidence="8">HIG1 domain-containing protein</fullName>
    </recommendedName>
</protein>
<evidence type="ECO:0000256" key="5">
    <source>
        <dbReference type="ARBA" id="ARBA00023136"/>
    </source>
</evidence>
<evidence type="ECO:0000256" key="6">
    <source>
        <dbReference type="SAM" id="MobiDB-lite"/>
    </source>
</evidence>
<dbReference type="InterPro" id="IPR050355">
    <property type="entry name" value="RCF1"/>
</dbReference>
<comment type="subcellular location">
    <subcellularLocation>
        <location evidence="1">Mitochondrion membrane</location>
    </subcellularLocation>
</comment>
<proteinExistence type="predicted"/>
<keyword evidence="4" id="KW-0496">Mitochondrion</keyword>
<evidence type="ECO:0000313" key="9">
    <source>
        <dbReference type="EMBL" id="CAD8618366.1"/>
    </source>
</evidence>
<dbReference type="GO" id="GO:0031966">
    <property type="term" value="C:mitochondrial membrane"/>
    <property type="evidence" value="ECO:0007669"/>
    <property type="project" value="UniProtKB-SubCell"/>
</dbReference>
<name>A0A7S0LQW8_9EUKA</name>
<dbReference type="Gene3D" id="6.10.140.1320">
    <property type="match status" value="1"/>
</dbReference>
<keyword evidence="2 7" id="KW-0812">Transmembrane</keyword>
<dbReference type="AlphaFoldDB" id="A0A7S0LQW8"/>
<organism evidence="9">
    <name type="scientific">Coccolithus braarudii</name>
    <dbReference type="NCBI Taxonomy" id="221442"/>
    <lineage>
        <taxon>Eukaryota</taxon>
        <taxon>Haptista</taxon>
        <taxon>Haptophyta</taxon>
        <taxon>Prymnesiophyceae</taxon>
        <taxon>Coccolithales</taxon>
        <taxon>Coccolithaceae</taxon>
        <taxon>Coccolithus</taxon>
    </lineage>
</organism>
<dbReference type="PANTHER" id="PTHR12297">
    <property type="entry name" value="HYPOXIA-INDUCBILE GENE 1 HIG1 -RELATED"/>
    <property type="match status" value="1"/>
</dbReference>
<dbReference type="InterPro" id="IPR007667">
    <property type="entry name" value="Hypoxia_induced_domain"/>
</dbReference>
<evidence type="ECO:0000256" key="3">
    <source>
        <dbReference type="ARBA" id="ARBA00022989"/>
    </source>
</evidence>
<sequence>MSASSSSTPPPTDASPDGPSTHWKGRPTYRPPSQYRYKRQTNLSMGDYAKSNPLVPLAGAGVLGALGLGLVSMVKGGSGNQSNRLMRMRVLGQGAAVGALVLGAFASAGKFDFLSKSSEAPTHEEVQKEVRHSD</sequence>
<evidence type="ECO:0000256" key="4">
    <source>
        <dbReference type="ARBA" id="ARBA00023128"/>
    </source>
</evidence>
<feature type="region of interest" description="Disordered" evidence="6">
    <location>
        <begin position="1"/>
        <end position="42"/>
    </location>
</feature>
<feature type="domain" description="HIG1" evidence="8">
    <location>
        <begin position="25"/>
        <end position="118"/>
    </location>
</feature>
<keyword evidence="3 7" id="KW-1133">Transmembrane helix</keyword>